<dbReference type="GO" id="GO:0005886">
    <property type="term" value="C:plasma membrane"/>
    <property type="evidence" value="ECO:0007669"/>
    <property type="project" value="TreeGrafter"/>
</dbReference>
<dbReference type="PANTHER" id="PTHR10926">
    <property type="entry name" value="CELL CYCLE CONTROL PROTEIN 50"/>
    <property type="match status" value="1"/>
</dbReference>
<name>A0A9N8WPR5_9GLOM</name>
<dbReference type="Proteomes" id="UP000789759">
    <property type="component" value="Unassembled WGS sequence"/>
</dbReference>
<evidence type="ECO:0000256" key="6">
    <source>
        <dbReference type="PIRNR" id="PIRNR015840"/>
    </source>
</evidence>
<evidence type="ECO:0000256" key="4">
    <source>
        <dbReference type="ARBA" id="ARBA00022989"/>
    </source>
</evidence>
<protein>
    <submittedName>
        <fullName evidence="8">20276_t:CDS:1</fullName>
    </submittedName>
</protein>
<feature type="transmembrane region" description="Helical" evidence="7">
    <location>
        <begin position="31"/>
        <end position="53"/>
    </location>
</feature>
<keyword evidence="3 7" id="KW-0812">Transmembrane</keyword>
<dbReference type="Pfam" id="PF03381">
    <property type="entry name" value="CDC50"/>
    <property type="match status" value="1"/>
</dbReference>
<keyword evidence="4 7" id="KW-1133">Transmembrane helix</keyword>
<dbReference type="PANTHER" id="PTHR10926:SF0">
    <property type="entry name" value="CDC50, ISOFORM A"/>
    <property type="match status" value="1"/>
</dbReference>
<dbReference type="AlphaFoldDB" id="A0A9N8WPR5"/>
<evidence type="ECO:0000256" key="5">
    <source>
        <dbReference type="ARBA" id="ARBA00023136"/>
    </source>
</evidence>
<evidence type="ECO:0000256" key="1">
    <source>
        <dbReference type="ARBA" id="ARBA00004141"/>
    </source>
</evidence>
<dbReference type="GO" id="GO:0005794">
    <property type="term" value="C:Golgi apparatus"/>
    <property type="evidence" value="ECO:0007669"/>
    <property type="project" value="TreeGrafter"/>
</dbReference>
<dbReference type="InterPro" id="IPR005045">
    <property type="entry name" value="CDC50/LEM3_fam"/>
</dbReference>
<dbReference type="EMBL" id="CAJVQA010000762">
    <property type="protein sequence ID" value="CAG8489541.1"/>
    <property type="molecule type" value="Genomic_DNA"/>
</dbReference>
<keyword evidence="5 6" id="KW-0472">Membrane</keyword>
<gene>
    <name evidence="8" type="ORF">CPELLU_LOCUS1913</name>
</gene>
<evidence type="ECO:0000256" key="7">
    <source>
        <dbReference type="SAM" id="Phobius"/>
    </source>
</evidence>
<reference evidence="8" key="1">
    <citation type="submission" date="2021-06" db="EMBL/GenBank/DDBJ databases">
        <authorList>
            <person name="Kallberg Y."/>
            <person name="Tangrot J."/>
            <person name="Rosling A."/>
        </authorList>
    </citation>
    <scope>NUCLEOTIDE SEQUENCE</scope>
    <source>
        <strain evidence="8">FL966</strain>
    </source>
</reference>
<comment type="similarity">
    <text evidence="2 6">Belongs to the CDC50/LEM3 family.</text>
</comment>
<evidence type="ECO:0000313" key="9">
    <source>
        <dbReference type="Proteomes" id="UP000789759"/>
    </source>
</evidence>
<dbReference type="GO" id="GO:0045332">
    <property type="term" value="P:phospholipid translocation"/>
    <property type="evidence" value="ECO:0007669"/>
    <property type="project" value="UniProtKB-UniRule"/>
</dbReference>
<evidence type="ECO:0000313" key="8">
    <source>
        <dbReference type="EMBL" id="CAG8489541.1"/>
    </source>
</evidence>
<dbReference type="GO" id="GO:0005783">
    <property type="term" value="C:endoplasmic reticulum"/>
    <property type="evidence" value="ECO:0007669"/>
    <property type="project" value="TreeGrafter"/>
</dbReference>
<dbReference type="PIRSF" id="PIRSF015840">
    <property type="entry name" value="DUF284_TM_euk"/>
    <property type="match status" value="1"/>
</dbReference>
<keyword evidence="9" id="KW-1185">Reference proteome</keyword>
<accession>A0A9N8WPR5</accession>
<evidence type="ECO:0000256" key="3">
    <source>
        <dbReference type="ARBA" id="ARBA00022692"/>
    </source>
</evidence>
<comment type="subcellular location">
    <subcellularLocation>
        <location evidence="1">Membrane</location>
        <topology evidence="1">Multi-pass membrane protein</topology>
    </subcellularLocation>
</comment>
<proteinExistence type="inferred from homology"/>
<comment type="caution">
    <text evidence="8">The sequence shown here is derived from an EMBL/GenBank/DDBJ whole genome shotgun (WGS) entry which is preliminary data.</text>
</comment>
<evidence type="ECO:0000256" key="2">
    <source>
        <dbReference type="ARBA" id="ARBA00009457"/>
    </source>
</evidence>
<feature type="transmembrane region" description="Helical" evidence="7">
    <location>
        <begin position="342"/>
        <end position="363"/>
    </location>
</feature>
<organism evidence="8 9">
    <name type="scientific">Cetraspora pellucida</name>
    <dbReference type="NCBI Taxonomy" id="1433469"/>
    <lineage>
        <taxon>Eukaryota</taxon>
        <taxon>Fungi</taxon>
        <taxon>Fungi incertae sedis</taxon>
        <taxon>Mucoromycota</taxon>
        <taxon>Glomeromycotina</taxon>
        <taxon>Glomeromycetes</taxon>
        <taxon>Diversisporales</taxon>
        <taxon>Gigasporaceae</taxon>
        <taxon>Cetraspora</taxon>
    </lineage>
</organism>
<sequence>MAPETKSRKPANTAFKQQRLKAWQPILTPKTVLPTFFIVGVIFAPLGGLLLWASNSVTELAIDYTYCDSRASDYPNFTNVPSDFISATFPQVSSPQQYISKVQWAREVVVPDEAKYTNSNIWRCHLQFVMPSELKPPLFIYYRLTNFYQNHRSYVKSFSAPQLKGVAVSADTLKDGPCKPMAVSDDNKAIYPCGLIANSIFNDTISNLTHISNLDQSSANNETYEFVSKGIAWPSDKQKYGATTYPNDQIRPPPDWASAYPNGTYTDSTPPPDLSTNELFQVWMRTAGLPDFRKLYSRNDTTILQAGTYELWIDYRYPVTRYGGTKSVVLSTVSFLGGKNSFLGLAYIAVGIACVVLGAIFTARHLYKPRKLGDHTYLSWNNTQAPGTHRE</sequence>
<dbReference type="OrthoDB" id="340608at2759"/>